<evidence type="ECO:0000313" key="2">
    <source>
        <dbReference type="Proteomes" id="UP000193944"/>
    </source>
</evidence>
<comment type="caution">
    <text evidence="1">The sequence shown here is derived from an EMBL/GenBank/DDBJ whole genome shotgun (WGS) entry which is preliminary data.</text>
</comment>
<accession>A0A1Y1WPL9</accession>
<protein>
    <submittedName>
        <fullName evidence="1">Uncharacterized protein</fullName>
    </submittedName>
</protein>
<keyword evidence="2" id="KW-1185">Reference proteome</keyword>
<organism evidence="1 2">
    <name type="scientific">Anaeromyces robustus</name>
    <dbReference type="NCBI Taxonomy" id="1754192"/>
    <lineage>
        <taxon>Eukaryota</taxon>
        <taxon>Fungi</taxon>
        <taxon>Fungi incertae sedis</taxon>
        <taxon>Chytridiomycota</taxon>
        <taxon>Chytridiomycota incertae sedis</taxon>
        <taxon>Neocallimastigomycetes</taxon>
        <taxon>Neocallimastigales</taxon>
        <taxon>Neocallimastigaceae</taxon>
        <taxon>Anaeromyces</taxon>
    </lineage>
</organism>
<proteinExistence type="predicted"/>
<dbReference type="EMBL" id="MCFG01000364">
    <property type="protein sequence ID" value="ORX75325.1"/>
    <property type="molecule type" value="Genomic_DNA"/>
</dbReference>
<reference evidence="1 2" key="1">
    <citation type="submission" date="2016-08" db="EMBL/GenBank/DDBJ databases">
        <title>A Parts List for Fungal Cellulosomes Revealed by Comparative Genomics.</title>
        <authorList>
            <consortium name="DOE Joint Genome Institute"/>
            <person name="Haitjema C.H."/>
            <person name="Gilmore S.P."/>
            <person name="Henske J.K."/>
            <person name="Solomon K.V."/>
            <person name="De Groot R."/>
            <person name="Kuo A."/>
            <person name="Mondo S.J."/>
            <person name="Salamov A.A."/>
            <person name="Labutti K."/>
            <person name="Zhao Z."/>
            <person name="Chiniquy J."/>
            <person name="Barry K."/>
            <person name="Brewer H.M."/>
            <person name="Purvine S.O."/>
            <person name="Wright A.T."/>
            <person name="Boxma B."/>
            <person name="Van Alen T."/>
            <person name="Hackstein J.H."/>
            <person name="Baker S.E."/>
            <person name="Grigoriev I.V."/>
            <person name="O'Malley M.A."/>
        </authorList>
    </citation>
    <scope>NUCLEOTIDE SEQUENCE [LARGE SCALE GENOMIC DNA]</scope>
    <source>
        <strain evidence="1 2">S4</strain>
    </source>
</reference>
<reference evidence="1 2" key="2">
    <citation type="submission" date="2016-08" db="EMBL/GenBank/DDBJ databases">
        <title>Pervasive Adenine N6-methylation of Active Genes in Fungi.</title>
        <authorList>
            <consortium name="DOE Joint Genome Institute"/>
            <person name="Mondo S.J."/>
            <person name="Dannebaum R.O."/>
            <person name="Kuo R.C."/>
            <person name="Labutti K."/>
            <person name="Haridas S."/>
            <person name="Kuo A."/>
            <person name="Salamov A."/>
            <person name="Ahrendt S.R."/>
            <person name="Lipzen A."/>
            <person name="Sullivan W."/>
            <person name="Andreopoulos W.B."/>
            <person name="Clum A."/>
            <person name="Lindquist E."/>
            <person name="Daum C."/>
            <person name="Ramamoorthy G.K."/>
            <person name="Gryganskyi A."/>
            <person name="Culley D."/>
            <person name="Magnuson J.K."/>
            <person name="James T.Y."/>
            <person name="O'Malley M.A."/>
            <person name="Stajich J.E."/>
            <person name="Spatafora J.W."/>
            <person name="Visel A."/>
            <person name="Grigoriev I.V."/>
        </authorList>
    </citation>
    <scope>NUCLEOTIDE SEQUENCE [LARGE SCALE GENOMIC DNA]</scope>
    <source>
        <strain evidence="1 2">S4</strain>
    </source>
</reference>
<dbReference type="AlphaFoldDB" id="A0A1Y1WPL9"/>
<name>A0A1Y1WPL9_9FUNG</name>
<dbReference type="OrthoDB" id="2156412at2759"/>
<dbReference type="Proteomes" id="UP000193944">
    <property type="component" value="Unassembled WGS sequence"/>
</dbReference>
<evidence type="ECO:0000313" key="1">
    <source>
        <dbReference type="EMBL" id="ORX75325.1"/>
    </source>
</evidence>
<sequence>MNYNEDEILLPPGIKVINNLNSRIIEYDQLKINTDKNKEILNTFHNVNNSKKEESLLTNNNDTSENNIDSNLNFFENINDDIKEIPKIITPYIRKRKKTDILTIISKKIVPNPQLLNEIEKNINNIGNNKLENNKYNNNSINKKELRSITQSQVRYLNSNGTFSTSKEEKIKNIINSQCKNRKSTLDIYNHKDYPSRRVKQNSFLFHRVGSGISDEKAQKSLQTHRRKMEGVQNAIIKKIKESKN</sequence>
<gene>
    <name evidence="1" type="ORF">BCR32DRAFT_296965</name>
</gene>